<evidence type="ECO:0000313" key="1">
    <source>
        <dbReference type="EMBL" id="EPD70839.1"/>
    </source>
</evidence>
<proteinExistence type="predicted"/>
<comment type="caution">
    <text evidence="1">The sequence shown here is derived from an EMBL/GenBank/DDBJ whole genome shotgun (WGS) entry which is preliminary data.</text>
</comment>
<dbReference type="HOGENOM" id="CLU_3373266_0_0_11"/>
<name>S3A3Q4_9CORY</name>
<gene>
    <name evidence="1" type="ORF">HMPREF1219_00134</name>
</gene>
<keyword evidence="2" id="KW-1185">Reference proteome</keyword>
<dbReference type="STRING" id="1125779.HMPREF1219_00134"/>
<organism evidence="1 2">
    <name type="scientific">Corynebacterium pyruviciproducens ATCC BAA-1742</name>
    <dbReference type="NCBI Taxonomy" id="1125779"/>
    <lineage>
        <taxon>Bacteria</taxon>
        <taxon>Bacillati</taxon>
        <taxon>Actinomycetota</taxon>
        <taxon>Actinomycetes</taxon>
        <taxon>Mycobacteriales</taxon>
        <taxon>Corynebacteriaceae</taxon>
        <taxon>Corynebacterium</taxon>
    </lineage>
</organism>
<sequence length="34" mass="3846">MTPPVVPYVAITQYLGGHPIFDLLTHIVQLLERI</sequence>
<evidence type="ECO:0000313" key="2">
    <source>
        <dbReference type="Proteomes" id="UP000014408"/>
    </source>
</evidence>
<accession>S3A3Q4</accession>
<dbReference type="AlphaFoldDB" id="S3A3Q4"/>
<protein>
    <submittedName>
        <fullName evidence="1">Uncharacterized protein</fullName>
    </submittedName>
</protein>
<dbReference type="EMBL" id="ATBY01000002">
    <property type="protein sequence ID" value="EPD70839.1"/>
    <property type="molecule type" value="Genomic_DNA"/>
</dbReference>
<dbReference type="Proteomes" id="UP000014408">
    <property type="component" value="Unassembled WGS sequence"/>
</dbReference>
<reference evidence="1 2" key="1">
    <citation type="submission" date="2013-05" db="EMBL/GenBank/DDBJ databases">
        <title>The Genome Sequence of Corynebacterium pyruviciproducens 1773O (ATCC BAA-1742).</title>
        <authorList>
            <consortium name="The Broad Institute Genomics Platform"/>
            <person name="Earl A."/>
            <person name="Ward D."/>
            <person name="Feldgarden M."/>
            <person name="Gevers D."/>
            <person name="Tong J."/>
            <person name="Walker B."/>
            <person name="Young S."/>
            <person name="Zeng Q."/>
            <person name="Gargeya S."/>
            <person name="Fitzgerald M."/>
            <person name="Haas B."/>
            <person name="Abouelleil A."/>
            <person name="Allen A.W."/>
            <person name="Alvarado L."/>
            <person name="Arachchi H.M."/>
            <person name="Berlin A.M."/>
            <person name="Chapman S.B."/>
            <person name="Gainer-Dewar J."/>
            <person name="Goldberg J."/>
            <person name="Griggs A."/>
            <person name="Gujja S."/>
            <person name="Hansen M."/>
            <person name="Howarth C."/>
            <person name="Imamovic A."/>
            <person name="Ireland A."/>
            <person name="Larimer J."/>
            <person name="McCowan C."/>
            <person name="Murphy C."/>
            <person name="Pearson M."/>
            <person name="Poon T.W."/>
            <person name="Priest M."/>
            <person name="Roberts A."/>
            <person name="Saif S."/>
            <person name="Shea T."/>
            <person name="Sisk P."/>
            <person name="Sykes S."/>
            <person name="Wortman J."/>
            <person name="Nusbaum C."/>
            <person name="Birren B."/>
        </authorList>
    </citation>
    <scope>NUCLEOTIDE SEQUENCE [LARGE SCALE GENOMIC DNA]</scope>
    <source>
        <strain evidence="1 2">ATCC BAA-1742</strain>
    </source>
</reference>